<dbReference type="RefSeq" id="XP_004445304.1">
    <property type="nucleotide sequence ID" value="XM_004445247.1"/>
</dbReference>
<proteinExistence type="inferred from homology"/>
<evidence type="ECO:0000256" key="2">
    <source>
        <dbReference type="ARBA" id="ARBA00022645"/>
    </source>
</evidence>
<dbReference type="Pfam" id="PF00450">
    <property type="entry name" value="Peptidase_S10"/>
    <property type="match status" value="1"/>
</dbReference>
<keyword evidence="4" id="KW-0378">Hydrolase</keyword>
<dbReference type="InParanoid" id="A0A0D8JT10"/>
<dbReference type="GO" id="GO:0000324">
    <property type="term" value="C:fungal-type vacuole"/>
    <property type="evidence" value="ECO:0007669"/>
    <property type="project" value="TreeGrafter"/>
</dbReference>
<dbReference type="GO" id="GO:0004185">
    <property type="term" value="F:serine-type carboxypeptidase activity"/>
    <property type="evidence" value="ECO:0007669"/>
    <property type="project" value="InterPro"/>
</dbReference>
<protein>
    <submittedName>
        <fullName evidence="6">Carboxypeptidase 2</fullName>
    </submittedName>
</protein>
<keyword evidence="2 6" id="KW-0121">Carboxypeptidase</keyword>
<evidence type="ECO:0000313" key="7">
    <source>
        <dbReference type="Proteomes" id="UP000001261"/>
    </source>
</evidence>
<evidence type="ECO:0000256" key="5">
    <source>
        <dbReference type="ARBA" id="ARBA00023180"/>
    </source>
</evidence>
<dbReference type="GO" id="GO:0006508">
    <property type="term" value="P:proteolysis"/>
    <property type="evidence" value="ECO:0007669"/>
    <property type="project" value="UniProtKB-KW"/>
</dbReference>
<dbReference type="OMA" id="MYDIRIT"/>
<dbReference type="InterPro" id="IPR001563">
    <property type="entry name" value="Peptidase_S10"/>
</dbReference>
<accession>A0A0D8JT10</accession>
<dbReference type="SUPFAM" id="SSF53474">
    <property type="entry name" value="alpha/beta-Hydrolases"/>
    <property type="match status" value="1"/>
</dbReference>
<evidence type="ECO:0000313" key="6">
    <source>
        <dbReference type="EMBL" id="KJF60490.1"/>
    </source>
</evidence>
<dbReference type="PANTHER" id="PTHR11802">
    <property type="entry name" value="SERINE PROTEASE FAMILY S10 SERINE CARBOXYPEPTIDASE"/>
    <property type="match status" value="1"/>
</dbReference>
<keyword evidence="5" id="KW-0325">Glycoprotein</keyword>
<reference evidence="7" key="2">
    <citation type="journal article" date="2010" name="Genome Res.">
        <title>Population genomic sequencing of Coccidioides fungi reveals recent hybridization and transposon control.</title>
        <authorList>
            <person name="Neafsey D.E."/>
            <person name="Barker B.M."/>
            <person name="Sharpton T.J."/>
            <person name="Stajich J.E."/>
            <person name="Park D.J."/>
            <person name="Whiston E."/>
            <person name="Hung C.-Y."/>
            <person name="McMahan C."/>
            <person name="White J."/>
            <person name="Sykes S."/>
            <person name="Heiman D."/>
            <person name="Young S."/>
            <person name="Zeng Q."/>
            <person name="Abouelleil A."/>
            <person name="Aftuck L."/>
            <person name="Bessette D."/>
            <person name="Brown A."/>
            <person name="FitzGerald M."/>
            <person name="Lui A."/>
            <person name="Macdonald J.P."/>
            <person name="Priest M."/>
            <person name="Orbach M.J."/>
            <person name="Galgiani J.N."/>
            <person name="Kirkland T.N."/>
            <person name="Cole G.T."/>
            <person name="Birren B.W."/>
            <person name="Henn M.R."/>
            <person name="Taylor J.W."/>
            <person name="Rounsley S.D."/>
        </authorList>
    </citation>
    <scope>GENOME REANNOTATION</scope>
    <source>
        <strain evidence="7">RS</strain>
    </source>
</reference>
<reference evidence="7" key="1">
    <citation type="journal article" date="2009" name="Genome Res.">
        <title>Comparative genomic analyses of the human fungal pathogens Coccidioides and their relatives.</title>
        <authorList>
            <person name="Sharpton T.J."/>
            <person name="Stajich J.E."/>
            <person name="Rounsley S.D."/>
            <person name="Gardner M.J."/>
            <person name="Wortman J.R."/>
            <person name="Jordar V.S."/>
            <person name="Maiti R."/>
            <person name="Kodira C.D."/>
            <person name="Neafsey D.E."/>
            <person name="Zeng Q."/>
            <person name="Hung C.-Y."/>
            <person name="McMahan C."/>
            <person name="Muszewska A."/>
            <person name="Grynberg M."/>
            <person name="Mandel M.A."/>
            <person name="Kellner E.M."/>
            <person name="Barker B.M."/>
            <person name="Galgiani J.N."/>
            <person name="Orbach M.J."/>
            <person name="Kirkland T.N."/>
            <person name="Cole G.T."/>
            <person name="Henn M.R."/>
            <person name="Birren B.W."/>
            <person name="Taylor J.W."/>
        </authorList>
    </citation>
    <scope>NUCLEOTIDE SEQUENCE [LARGE SCALE GENOMIC DNA]</scope>
    <source>
        <strain evidence="7">RS</strain>
    </source>
</reference>
<evidence type="ECO:0000256" key="3">
    <source>
        <dbReference type="ARBA" id="ARBA00022670"/>
    </source>
</evidence>
<evidence type="ECO:0000256" key="1">
    <source>
        <dbReference type="ARBA" id="ARBA00009431"/>
    </source>
</evidence>
<dbReference type="GeneID" id="24164633"/>
<evidence type="ECO:0000256" key="4">
    <source>
        <dbReference type="ARBA" id="ARBA00022801"/>
    </source>
</evidence>
<gene>
    <name evidence="6" type="ORF">CIMG_13006</name>
</gene>
<dbReference type="EMBL" id="GG704912">
    <property type="protein sequence ID" value="KJF60490.1"/>
    <property type="molecule type" value="Genomic_DNA"/>
</dbReference>
<dbReference type="VEuPathDB" id="FungiDB:CIMG_13006"/>
<comment type="similarity">
    <text evidence="1">Belongs to the peptidase S10 family.</text>
</comment>
<keyword evidence="3" id="KW-0645">Protease</keyword>
<dbReference type="PANTHER" id="PTHR11802:SF131">
    <property type="entry name" value="CARBOXYPEPTIDASE"/>
    <property type="match status" value="1"/>
</dbReference>
<dbReference type="OrthoDB" id="443318at2759"/>
<dbReference type="InterPro" id="IPR029058">
    <property type="entry name" value="AB_hydrolase_fold"/>
</dbReference>
<name>A0A0D8JT10_COCIM</name>
<dbReference type="Proteomes" id="UP000001261">
    <property type="component" value="Unassembled WGS sequence"/>
</dbReference>
<keyword evidence="7" id="KW-1185">Reference proteome</keyword>
<sequence>MGELFHPLGNASFILNINTLAQPIAVLEKATLLLNSHTLVEASIVHLKKAVIGTFLLTSTCAFPNHDGNDAQGLPYLHPRLRTIRSNTGASISFTEPGKAGICETTPGLKSYSGYINLSCAAHMFFMFFEARQDPHNAPTTLWLGGGPGSLGPCGVTEELATYINHHPWTEVSNLLVLWQPIGVGFSHSSIEPGSLNPLTRIFENASFAGVTGRYPVINDANKVGITQAAAKVAWDAVQAFYGALPKLNPRLKSRHFNLWTVSNGGHYGPTFFRYFYHQNTKIINGKLRGQPLVFDALGIINGAIDTGIEAPYFPEIVNHNTYNTKGVNQPVYDYMKFANSMPGGCQDKIKACRATNYSSIADFTLCVQAVHMCNDNVGSPYLNANPRNMYDIRITADQTGDLAYARSLEDVEYILDLPVRVTLMYGDADFVSYQPLASLQIFNRTLLGLDIGSGLAEATLDFETNGSPHATHINRGPSPTPS</sequence>
<dbReference type="Gene3D" id="3.40.50.1820">
    <property type="entry name" value="alpha/beta hydrolase"/>
    <property type="match status" value="1"/>
</dbReference>
<organism evidence="6 7">
    <name type="scientific">Coccidioides immitis (strain RS)</name>
    <name type="common">Valley fever fungus</name>
    <dbReference type="NCBI Taxonomy" id="246410"/>
    <lineage>
        <taxon>Eukaryota</taxon>
        <taxon>Fungi</taxon>
        <taxon>Dikarya</taxon>
        <taxon>Ascomycota</taxon>
        <taxon>Pezizomycotina</taxon>
        <taxon>Eurotiomycetes</taxon>
        <taxon>Eurotiomycetidae</taxon>
        <taxon>Onygenales</taxon>
        <taxon>Onygenaceae</taxon>
        <taxon>Coccidioides</taxon>
    </lineage>
</organism>
<dbReference type="AlphaFoldDB" id="A0A0D8JT10"/>
<dbReference type="KEGG" id="cim:CIMG_13006"/>